<reference evidence="1 2" key="1">
    <citation type="submission" date="2020-08" db="EMBL/GenBank/DDBJ databases">
        <title>Genomic Encyclopedia of Type Strains, Phase IV (KMG-IV): sequencing the most valuable type-strain genomes for metagenomic binning, comparative biology and taxonomic classification.</title>
        <authorList>
            <person name="Goeker M."/>
        </authorList>
    </citation>
    <scope>NUCLEOTIDE SEQUENCE [LARGE SCALE GENOMIC DNA]</scope>
    <source>
        <strain evidence="1 2">DSM 25481</strain>
    </source>
</reference>
<dbReference type="RefSeq" id="WP_183395778.1">
    <property type="nucleotide sequence ID" value="NZ_JACIDR010000004.1"/>
</dbReference>
<keyword evidence="2" id="KW-1185">Reference proteome</keyword>
<dbReference type="InterPro" id="IPR002060">
    <property type="entry name" value="Squ/phyt_synthse"/>
</dbReference>
<dbReference type="SUPFAM" id="SSF48576">
    <property type="entry name" value="Terpenoid synthases"/>
    <property type="match status" value="2"/>
</dbReference>
<dbReference type="InterPro" id="IPR044843">
    <property type="entry name" value="Trans_IPPS_bact-type"/>
</dbReference>
<dbReference type="InterPro" id="IPR008949">
    <property type="entry name" value="Isoprenoid_synthase_dom_sf"/>
</dbReference>
<dbReference type="EMBL" id="JACIDR010000004">
    <property type="protein sequence ID" value="MBB3973911.1"/>
    <property type="molecule type" value="Genomic_DNA"/>
</dbReference>
<dbReference type="Gene3D" id="1.10.600.10">
    <property type="entry name" value="Farnesyl Diphosphate Synthase"/>
    <property type="match status" value="2"/>
</dbReference>
<dbReference type="EC" id="2.5.1.32" evidence="1"/>
<dbReference type="SFLD" id="SFLDS00005">
    <property type="entry name" value="Isoprenoid_Synthase_Type_I"/>
    <property type="match status" value="2"/>
</dbReference>
<dbReference type="PANTHER" id="PTHR31480">
    <property type="entry name" value="BIFUNCTIONAL LYCOPENE CYCLASE/PHYTOENE SYNTHASE"/>
    <property type="match status" value="1"/>
</dbReference>
<name>A0A7W6CZH0_9HYPH</name>
<dbReference type="SFLD" id="SFLDG01018">
    <property type="entry name" value="Squalene/Phytoene_Synthase_Lik"/>
    <property type="match status" value="2"/>
</dbReference>
<organism evidence="1 2">
    <name type="scientific">Hansschlegelia beijingensis</name>
    <dbReference type="NCBI Taxonomy" id="1133344"/>
    <lineage>
        <taxon>Bacteria</taxon>
        <taxon>Pseudomonadati</taxon>
        <taxon>Pseudomonadota</taxon>
        <taxon>Alphaproteobacteria</taxon>
        <taxon>Hyphomicrobiales</taxon>
        <taxon>Methylopilaceae</taxon>
        <taxon>Hansschlegelia</taxon>
    </lineage>
</organism>
<dbReference type="AlphaFoldDB" id="A0A7W6CZH0"/>
<dbReference type="Pfam" id="PF00494">
    <property type="entry name" value="SQS_PSY"/>
    <property type="match status" value="2"/>
</dbReference>
<dbReference type="SFLD" id="SFLDG01212">
    <property type="entry name" value="Phytoene_synthase_like"/>
    <property type="match status" value="1"/>
</dbReference>
<dbReference type="Proteomes" id="UP000528964">
    <property type="component" value="Unassembled WGS sequence"/>
</dbReference>
<sequence>MSKTPADENFPVASFLLRPQMRAPTLAFYRFVRRADDVADDPVLAPQEKLSRLAAFEGALLAGDSGDPVAKALADVDGRFGVGRAEALAMIEAFRQDASPRRYETLDDLRAYCAKSAAPAGRFLLRLHGETESAFPASDALCAALQILNHIQDAADDRRSLDRVYLPQSWLAEAGGEAAFFDAERGAARRPVLDALLDRVDEMICDAAALPEAIRDRRLALQACATIEMAWRLRFKLSREDPVLGRVAVGRRDFIAALPATFARARRAGADARAVRRVVSRSRSSFRLGMSVLEADRRRAINAVYAFCRRVDDVADCSAPREEKSRLLAGWRSELDRPTGAVGRELAWARERFDLPPEELLAVLDGMEQDARGRVRIADTEALDLYCRRVAGAVGVLAVSIFGATSARDFALTLGRTLQIVNVMRDVGEDARADRVYVPLSWIEADPGLPALQLIRSPRFEAAWIRLAAEAEQGFAASGEMLRHLDRRRLKPAILMMEGYRCLFRRMAREGGPKLDAPRSGLRFGERLRLLSRAATPA</sequence>
<dbReference type="GO" id="GO:0004311">
    <property type="term" value="F:geranylgeranyl diphosphate synthase activity"/>
    <property type="evidence" value="ECO:0007669"/>
    <property type="project" value="InterPro"/>
</dbReference>
<keyword evidence="1" id="KW-0808">Transferase</keyword>
<accession>A0A7W6CZH0</accession>
<comment type="caution">
    <text evidence="1">The sequence shown here is derived from an EMBL/GenBank/DDBJ whole genome shotgun (WGS) entry which is preliminary data.</text>
</comment>
<proteinExistence type="predicted"/>
<evidence type="ECO:0000313" key="2">
    <source>
        <dbReference type="Proteomes" id="UP000528964"/>
    </source>
</evidence>
<gene>
    <name evidence="1" type="ORF">GGR24_002588</name>
</gene>
<protein>
    <submittedName>
        <fullName evidence="1">Phytoene synthase</fullName>
        <ecNumber evidence="1">2.5.1.32</ecNumber>
    </submittedName>
</protein>
<evidence type="ECO:0000313" key="1">
    <source>
        <dbReference type="EMBL" id="MBB3973911.1"/>
    </source>
</evidence>